<dbReference type="SMART" id="SM01052">
    <property type="entry name" value="CAP_GLY"/>
    <property type="match status" value="1"/>
</dbReference>
<feature type="domain" description="CAP-Gly" evidence="1">
    <location>
        <begin position="29"/>
        <end position="66"/>
    </location>
</feature>
<dbReference type="AlphaFoldDB" id="A0A8S1JVE1"/>
<dbReference type="SMART" id="SM00369">
    <property type="entry name" value="LRR_TYP"/>
    <property type="match status" value="3"/>
</dbReference>
<dbReference type="InterPro" id="IPR003591">
    <property type="entry name" value="Leu-rich_rpt_typical-subtyp"/>
</dbReference>
<dbReference type="OMA" id="SEESHMF"/>
<proteinExistence type="predicted"/>
<organism evidence="2 3">
    <name type="scientific">Paramecium primaurelia</name>
    <dbReference type="NCBI Taxonomy" id="5886"/>
    <lineage>
        <taxon>Eukaryota</taxon>
        <taxon>Sar</taxon>
        <taxon>Alveolata</taxon>
        <taxon>Ciliophora</taxon>
        <taxon>Intramacronucleata</taxon>
        <taxon>Oligohymenophorea</taxon>
        <taxon>Peniculida</taxon>
        <taxon>Parameciidae</taxon>
        <taxon>Paramecium</taxon>
    </lineage>
</organism>
<name>A0A8S1JVE1_PARPR</name>
<dbReference type="PANTHER" id="PTHR15140:SF6">
    <property type="entry name" value="TUBULIN-SPECIFIC CHAPERONE COFACTOR E-LIKE PROTEIN"/>
    <property type="match status" value="1"/>
</dbReference>
<dbReference type="InterPro" id="IPR000938">
    <property type="entry name" value="CAP-Gly_domain"/>
</dbReference>
<comment type="caution">
    <text evidence="2">The sequence shown here is derived from an EMBL/GenBank/DDBJ whole genome shotgun (WGS) entry which is preliminary data.</text>
</comment>
<dbReference type="EMBL" id="CAJJDM010000008">
    <property type="protein sequence ID" value="CAD8046834.1"/>
    <property type="molecule type" value="Genomic_DNA"/>
</dbReference>
<sequence length="602" mass="69940">MNKRIVYQGEKATVKYEGPLMHENRGDELWLGVEWDQADRGRHNGTVQGYTYFKTTGGANSGSLLKKEKVSFGNKLWEALFLKYFKEIPPQLLKEMEVQEQVKDEFLQEHQDLANHQDEKSKVITLINQKQVKIEFDDTAFFETMKKRKKMVEFYGFDEIYKKLNNLETLQELSLECQNVATIGPFGFVGSIFKNLKILGLENNLFHSWHQIFVLVSQLPTLRELSISSNKLQKLETFGKQQFENQIFTQQPDYLIYDYEQGKHLEIPVDGCGKHVEILVLIGMQLTWQDISLIIPAFPKVQQLLLCRNILLDYENLQYRDTDLQQLKLLNLEQTELTQFECIQKSFGNLPNLERLILNKNNLKDLPLVTDFQSLKHLALDHNHFAHPQFLNKIGNLQLNSLSIKHNPLVDKLGKLYVRQRAIAEISSVQIINGSEITKFERKDSEIFYLKSSFEEYFLLKNVKHYYYDYDDFINYAKSNHPKVIELIKKYGNPYEIDPTVKGGYTQTKQQIQQPQYCTIKIIDHVGKLKDKPTPKKLMGNTGLQPVKMMISKLVNIPIKQILLSIQVTEDAEIVQMEGKDVTLNDFGVQDNSLIHVNVIPE</sequence>
<evidence type="ECO:0000259" key="1">
    <source>
        <dbReference type="PROSITE" id="PS50245"/>
    </source>
</evidence>
<dbReference type="PANTHER" id="PTHR15140">
    <property type="entry name" value="TUBULIN-SPECIFIC CHAPERONE E"/>
    <property type="match status" value="1"/>
</dbReference>
<evidence type="ECO:0000313" key="2">
    <source>
        <dbReference type="EMBL" id="CAD8046834.1"/>
    </source>
</evidence>
<accession>A0A8S1JVE1</accession>
<gene>
    <name evidence="2" type="ORF">PPRIM_AZ9-3.1.T0110125</name>
</gene>
<keyword evidence="3" id="KW-1185">Reference proteome</keyword>
<dbReference type="PROSITE" id="PS50245">
    <property type="entry name" value="CAP_GLY_2"/>
    <property type="match status" value="1"/>
</dbReference>
<dbReference type="Proteomes" id="UP000688137">
    <property type="component" value="Unassembled WGS sequence"/>
</dbReference>
<dbReference type="PROSITE" id="PS51450">
    <property type="entry name" value="LRR"/>
    <property type="match status" value="1"/>
</dbReference>
<protein>
    <recommendedName>
        <fullName evidence="1">CAP-Gly domain-containing protein</fullName>
    </recommendedName>
</protein>
<dbReference type="Pfam" id="PF01302">
    <property type="entry name" value="CAP_GLY"/>
    <property type="match status" value="1"/>
</dbReference>
<reference evidence="2" key="1">
    <citation type="submission" date="2021-01" db="EMBL/GenBank/DDBJ databases">
        <authorList>
            <consortium name="Genoscope - CEA"/>
            <person name="William W."/>
        </authorList>
    </citation>
    <scope>NUCLEOTIDE SEQUENCE</scope>
</reference>
<evidence type="ECO:0000313" key="3">
    <source>
        <dbReference type="Proteomes" id="UP000688137"/>
    </source>
</evidence>
<dbReference type="InterPro" id="IPR001611">
    <property type="entry name" value="Leu-rich_rpt"/>
</dbReference>